<name>E3CW87_9BACT</name>
<dbReference type="GO" id="GO:0016758">
    <property type="term" value="F:hexosyltransferase activity"/>
    <property type="evidence" value="ECO:0007669"/>
    <property type="project" value="UniProtKB-ARBA"/>
</dbReference>
<gene>
    <name evidence="2" type="ORF">Apau_0911</name>
</gene>
<dbReference type="HOGENOM" id="CLU_025996_0_0_0"/>
<protein>
    <submittedName>
        <fullName evidence="2">Glycosyl transferase family 2</fullName>
    </submittedName>
</protein>
<dbReference type="Gene3D" id="3.90.550.10">
    <property type="entry name" value="Spore Coat Polysaccharide Biosynthesis Protein SpsA, Chain A"/>
    <property type="match status" value="1"/>
</dbReference>
<dbReference type="InterPro" id="IPR029044">
    <property type="entry name" value="Nucleotide-diphossugar_trans"/>
</dbReference>
<dbReference type="InterPro" id="IPR001173">
    <property type="entry name" value="Glyco_trans_2-like"/>
</dbReference>
<keyword evidence="2" id="KW-0808">Transferase</keyword>
<accession>E3CW87</accession>
<proteinExistence type="predicted"/>
<organism evidence="2 3">
    <name type="scientific">Aminomonas paucivorans DSM 12260</name>
    <dbReference type="NCBI Taxonomy" id="584708"/>
    <lineage>
        <taxon>Bacteria</taxon>
        <taxon>Thermotogati</taxon>
        <taxon>Synergistota</taxon>
        <taxon>Synergistia</taxon>
        <taxon>Synergistales</taxon>
        <taxon>Synergistaceae</taxon>
        <taxon>Aminomonas</taxon>
    </lineage>
</organism>
<dbReference type="PANTHER" id="PTHR22916">
    <property type="entry name" value="GLYCOSYLTRANSFERASE"/>
    <property type="match status" value="1"/>
</dbReference>
<dbReference type="RefSeq" id="WP_006300514.1">
    <property type="nucleotide sequence ID" value="NZ_CM001022.1"/>
</dbReference>
<dbReference type="eggNOG" id="COG1215">
    <property type="taxonomic scope" value="Bacteria"/>
</dbReference>
<evidence type="ECO:0000313" key="2">
    <source>
        <dbReference type="EMBL" id="EFQ23339.1"/>
    </source>
</evidence>
<dbReference type="AlphaFoldDB" id="E3CW87"/>
<dbReference type="Pfam" id="PF00535">
    <property type="entry name" value="Glycos_transf_2"/>
    <property type="match status" value="1"/>
</dbReference>
<feature type="domain" description="Glycosyltransferase 2-like" evidence="1">
    <location>
        <begin position="10"/>
        <end position="135"/>
    </location>
</feature>
<dbReference type="PaxDb" id="584708-Apau_0911"/>
<reference evidence="2 3" key="1">
    <citation type="journal article" date="2010" name="Stand. Genomic Sci.">
        <title>Non-contiguous finished genome sequence of Aminomonas paucivorans type strain (GLU-3).</title>
        <authorList>
            <person name="Pitluck S."/>
            <person name="Yasawong M."/>
            <person name="Held B."/>
            <person name="Lapidus A."/>
            <person name="Nolan M."/>
            <person name="Copeland A."/>
            <person name="Lucas S."/>
            <person name="Del Rio T.G."/>
            <person name="Tice H."/>
            <person name="Cheng J.F."/>
            <person name="Chertkov O."/>
            <person name="Goodwin L."/>
            <person name="Tapia R."/>
            <person name="Han C."/>
            <person name="Liolios K."/>
            <person name="Ivanova N."/>
            <person name="Mavromatis K."/>
            <person name="Ovchinnikova G."/>
            <person name="Pati A."/>
            <person name="Chen A."/>
            <person name="Palaniappan K."/>
            <person name="Land M."/>
            <person name="Hauser L."/>
            <person name="Chang Y.J."/>
            <person name="Jeffries C.D."/>
            <person name="Pukall R."/>
            <person name="Spring S."/>
            <person name="Rohde M."/>
            <person name="Sikorski J."/>
            <person name="Goker M."/>
            <person name="Woyke T."/>
            <person name="Bristow J."/>
            <person name="Eisen J.A."/>
            <person name="Markowitz V."/>
            <person name="Hugenholtz P."/>
            <person name="Kyrpides N.C."/>
            <person name="Klenk H.P."/>
        </authorList>
    </citation>
    <scope>NUCLEOTIDE SEQUENCE [LARGE SCALE GENOMIC DNA]</scope>
    <source>
        <strain evidence="2 3">DSM 12260</strain>
    </source>
</reference>
<dbReference type="STRING" id="584708.Apau_0911"/>
<dbReference type="Proteomes" id="UP000005096">
    <property type="component" value="Chromosome"/>
</dbReference>
<keyword evidence="3" id="KW-1185">Reference proteome</keyword>
<dbReference type="CDD" id="cd00761">
    <property type="entry name" value="Glyco_tranf_GTA_type"/>
    <property type="match status" value="1"/>
</dbReference>
<evidence type="ECO:0000313" key="3">
    <source>
        <dbReference type="Proteomes" id="UP000005096"/>
    </source>
</evidence>
<dbReference type="PANTHER" id="PTHR22916:SF3">
    <property type="entry name" value="UDP-GLCNAC:BETAGAL BETA-1,3-N-ACETYLGLUCOSAMINYLTRANSFERASE-LIKE PROTEIN 1"/>
    <property type="match status" value="1"/>
</dbReference>
<dbReference type="EMBL" id="CM001022">
    <property type="protein sequence ID" value="EFQ23339.1"/>
    <property type="molecule type" value="Genomic_DNA"/>
</dbReference>
<sequence>MRPVTRPLLSLVVPAFQARSTLGDCLDSLLAVEEGTEILVVDDGSEDDTAVLAEARLASRPGSRVLRTPNRGPGAARNLGLREARGRHVLFVDSDDLVLPEALQGALRLLDRDGTDLLGADYLQTFEGTGRTERVCRGFPLGLNGPEGAERMRRCLLFRHFKPLVWAHIFRRDRLLEEGVFFLEGRFFEDEEWMPRAILAARTLQAFPEPWYLYRRRGGSISAATSLRKVEDKVFVAREMGRRGDGVTPPWKDFFRYAEQRILKSARRDLATLPREAEGREVLEGEIARAWNPGRYWWGKAVQAVRARFI</sequence>
<evidence type="ECO:0000259" key="1">
    <source>
        <dbReference type="Pfam" id="PF00535"/>
    </source>
</evidence>
<dbReference type="SUPFAM" id="SSF53448">
    <property type="entry name" value="Nucleotide-diphospho-sugar transferases"/>
    <property type="match status" value="1"/>
</dbReference>